<feature type="region of interest" description="Disordered" evidence="1">
    <location>
        <begin position="1"/>
        <end position="56"/>
    </location>
</feature>
<organism evidence="2 3">
    <name type="scientific">Catenaria anguillulae PL171</name>
    <dbReference type="NCBI Taxonomy" id="765915"/>
    <lineage>
        <taxon>Eukaryota</taxon>
        <taxon>Fungi</taxon>
        <taxon>Fungi incertae sedis</taxon>
        <taxon>Blastocladiomycota</taxon>
        <taxon>Blastocladiomycetes</taxon>
        <taxon>Blastocladiales</taxon>
        <taxon>Catenariaceae</taxon>
        <taxon>Catenaria</taxon>
    </lineage>
</organism>
<evidence type="ECO:0000256" key="1">
    <source>
        <dbReference type="SAM" id="MobiDB-lite"/>
    </source>
</evidence>
<accession>A0A1Y2HKH7</accession>
<dbReference type="AlphaFoldDB" id="A0A1Y2HKH7"/>
<evidence type="ECO:0000313" key="2">
    <source>
        <dbReference type="EMBL" id="ORZ34351.1"/>
    </source>
</evidence>
<dbReference type="EMBL" id="MCFL01000029">
    <property type="protein sequence ID" value="ORZ34351.1"/>
    <property type="molecule type" value="Genomic_DNA"/>
</dbReference>
<comment type="caution">
    <text evidence="2">The sequence shown here is derived from an EMBL/GenBank/DDBJ whole genome shotgun (WGS) entry which is preliminary data.</text>
</comment>
<keyword evidence="3" id="KW-1185">Reference proteome</keyword>
<evidence type="ECO:0000313" key="3">
    <source>
        <dbReference type="Proteomes" id="UP000193411"/>
    </source>
</evidence>
<protein>
    <submittedName>
        <fullName evidence="2">Uncharacterized protein</fullName>
    </submittedName>
</protein>
<feature type="compositionally biased region" description="Low complexity" evidence="1">
    <location>
        <begin position="28"/>
        <end position="56"/>
    </location>
</feature>
<gene>
    <name evidence="2" type="ORF">BCR44DRAFT_351515</name>
</gene>
<name>A0A1Y2HKH7_9FUNG</name>
<sequence length="193" mass="21046">MQARTQVHSTMPSAPPSPPPSSPVRTQGATSTTALSLSTPSPLPCGSGSGAADASSLATGAIEDPHASLPMDDEWLNDTSTLISPDAQPNDHFRYSFTIQPKDSPLPQYEGDQHGHDRRRPLLGKPARAQLVADQVIKCNSIDDLRRIIWRRYSRDIIGRAVSDNMDTMLKFTKTRTAEQVGGWLGVEAHQRH</sequence>
<feature type="compositionally biased region" description="Polar residues" evidence="1">
    <location>
        <begin position="1"/>
        <end position="11"/>
    </location>
</feature>
<proteinExistence type="predicted"/>
<dbReference type="Proteomes" id="UP000193411">
    <property type="component" value="Unassembled WGS sequence"/>
</dbReference>
<feature type="compositionally biased region" description="Pro residues" evidence="1">
    <location>
        <begin position="13"/>
        <end position="22"/>
    </location>
</feature>
<feature type="region of interest" description="Disordered" evidence="1">
    <location>
        <begin position="99"/>
        <end position="118"/>
    </location>
</feature>
<reference evidence="2 3" key="1">
    <citation type="submission" date="2016-07" db="EMBL/GenBank/DDBJ databases">
        <title>Pervasive Adenine N6-methylation of Active Genes in Fungi.</title>
        <authorList>
            <consortium name="DOE Joint Genome Institute"/>
            <person name="Mondo S.J."/>
            <person name="Dannebaum R.O."/>
            <person name="Kuo R.C."/>
            <person name="Labutti K."/>
            <person name="Haridas S."/>
            <person name="Kuo A."/>
            <person name="Salamov A."/>
            <person name="Ahrendt S.R."/>
            <person name="Lipzen A."/>
            <person name="Sullivan W."/>
            <person name="Andreopoulos W.B."/>
            <person name="Clum A."/>
            <person name="Lindquist E."/>
            <person name="Daum C."/>
            <person name="Ramamoorthy G.K."/>
            <person name="Gryganskyi A."/>
            <person name="Culley D."/>
            <person name="Magnuson J.K."/>
            <person name="James T.Y."/>
            <person name="O'Malley M.A."/>
            <person name="Stajich J.E."/>
            <person name="Spatafora J.W."/>
            <person name="Visel A."/>
            <person name="Grigoriev I.V."/>
        </authorList>
    </citation>
    <scope>NUCLEOTIDE SEQUENCE [LARGE SCALE GENOMIC DNA]</scope>
    <source>
        <strain evidence="2 3">PL171</strain>
    </source>
</reference>